<protein>
    <recommendedName>
        <fullName evidence="1">Sugar fermentation stimulation protein homolog</fullName>
    </recommendedName>
</protein>
<evidence type="ECO:0000313" key="5">
    <source>
        <dbReference type="Proteomes" id="UP001158045"/>
    </source>
</evidence>
<name>A0ABT6NC27_9FIRM</name>
<dbReference type="PANTHER" id="PTHR30545">
    <property type="entry name" value="SUGAR FERMENTATION STIMULATION PROTEIN A"/>
    <property type="match status" value="1"/>
</dbReference>
<dbReference type="Pfam" id="PF17746">
    <property type="entry name" value="SfsA_N"/>
    <property type="match status" value="1"/>
</dbReference>
<dbReference type="NCBIfam" id="TIGR00230">
    <property type="entry name" value="sfsA"/>
    <property type="match status" value="1"/>
</dbReference>
<accession>A0ABT6NC27</accession>
<dbReference type="CDD" id="cd22357">
    <property type="entry name" value="SfsA-like"/>
    <property type="match status" value="1"/>
</dbReference>
<evidence type="ECO:0000259" key="3">
    <source>
        <dbReference type="Pfam" id="PF17746"/>
    </source>
</evidence>
<dbReference type="EMBL" id="JARYZI010000004">
    <property type="protein sequence ID" value="MDH8677978.1"/>
    <property type="molecule type" value="Genomic_DNA"/>
</dbReference>
<gene>
    <name evidence="1 4" type="primary">sfsA</name>
    <name evidence="4" type="ORF">QE109_07450</name>
</gene>
<dbReference type="Pfam" id="PF03749">
    <property type="entry name" value="SfsA"/>
    <property type="match status" value="1"/>
</dbReference>
<evidence type="ECO:0000259" key="2">
    <source>
        <dbReference type="Pfam" id="PF03749"/>
    </source>
</evidence>
<comment type="similarity">
    <text evidence="1">Belongs to the SfsA family.</text>
</comment>
<feature type="domain" description="SfsA N-terminal OB" evidence="3">
    <location>
        <begin position="15"/>
        <end position="80"/>
    </location>
</feature>
<dbReference type="Gene3D" id="3.40.1350.60">
    <property type="match status" value="1"/>
</dbReference>
<dbReference type="InterPro" id="IPR040452">
    <property type="entry name" value="SfsA_C"/>
</dbReference>
<dbReference type="PANTHER" id="PTHR30545:SF2">
    <property type="entry name" value="SUGAR FERMENTATION STIMULATION PROTEIN A"/>
    <property type="match status" value="1"/>
</dbReference>
<evidence type="ECO:0000256" key="1">
    <source>
        <dbReference type="HAMAP-Rule" id="MF_00095"/>
    </source>
</evidence>
<dbReference type="RefSeq" id="WP_281093808.1">
    <property type="nucleotide sequence ID" value="NZ_JARYZI010000004.1"/>
</dbReference>
<evidence type="ECO:0000313" key="4">
    <source>
        <dbReference type="EMBL" id="MDH8677978.1"/>
    </source>
</evidence>
<comment type="caution">
    <text evidence="4">The sequence shown here is derived from an EMBL/GenBank/DDBJ whole genome shotgun (WGS) entry which is preliminary data.</text>
</comment>
<proteinExistence type="inferred from homology"/>
<keyword evidence="5" id="KW-1185">Reference proteome</keyword>
<dbReference type="Gene3D" id="2.40.50.580">
    <property type="match status" value="1"/>
</dbReference>
<sequence>MKLLKIEDLIKGKFIARPNRYIAEVEIDGKIETVHVHDPGRLKELLFENNEVLVKYVASETRKTSWDMIAAKKENEFVLIHSGYHRYIAEAILKHPKLNPFGEFETLKAEVKYGKSRIDFKGNIMNTQTKVIEELWVEVKGCSLSEDKVAMFPDAPTIRGTRHLEELIEIRNHGARAGVLLLVLSDADLFVPKIDTDPKFYEAFYRAIDSGVEIHPIKVLLSSSGDLNYFGTVPIKDV</sequence>
<reference evidence="4 5" key="1">
    <citation type="submission" date="2023-04" db="EMBL/GenBank/DDBJ databases">
        <title>Fusibacter bizertensis strain WBS, isolated from littoral bottom sediments of the Arctic seas - biochemical and genomic analysis.</title>
        <authorList>
            <person name="Brioukhanov A.L."/>
        </authorList>
    </citation>
    <scope>NUCLEOTIDE SEQUENCE [LARGE SCALE GENOMIC DNA]</scope>
    <source>
        <strain evidence="4 5">WBS</strain>
    </source>
</reference>
<dbReference type="Proteomes" id="UP001158045">
    <property type="component" value="Unassembled WGS sequence"/>
</dbReference>
<dbReference type="InterPro" id="IPR041465">
    <property type="entry name" value="SfsA_N"/>
</dbReference>
<dbReference type="InterPro" id="IPR005224">
    <property type="entry name" value="SfsA"/>
</dbReference>
<organism evidence="4 5">
    <name type="scientific">Fusibacter bizertensis</name>
    <dbReference type="NCBI Taxonomy" id="1488331"/>
    <lineage>
        <taxon>Bacteria</taxon>
        <taxon>Bacillati</taxon>
        <taxon>Bacillota</taxon>
        <taxon>Clostridia</taxon>
        <taxon>Eubacteriales</taxon>
        <taxon>Eubacteriales Family XII. Incertae Sedis</taxon>
        <taxon>Fusibacter</taxon>
    </lineage>
</organism>
<dbReference type="HAMAP" id="MF_00095">
    <property type="entry name" value="SfsA"/>
    <property type="match status" value="1"/>
</dbReference>
<feature type="domain" description="Sugar fermentation stimulation protein C-terminal" evidence="2">
    <location>
        <begin position="85"/>
        <end position="222"/>
    </location>
</feature>